<dbReference type="AlphaFoldDB" id="A0A1M7KFZ2"/>
<comment type="similarity">
    <text evidence="12">Belongs to the OXA1/ALB3/YidC family. Type 2 subfamily.</text>
</comment>
<feature type="transmembrane region" description="Helical" evidence="12">
    <location>
        <begin position="55"/>
        <end position="78"/>
    </location>
</feature>
<evidence type="ECO:0000259" key="15">
    <source>
        <dbReference type="Pfam" id="PF02096"/>
    </source>
</evidence>
<keyword evidence="13" id="KW-0175">Coiled coil</keyword>
<evidence type="ECO:0000256" key="10">
    <source>
        <dbReference type="ARBA" id="ARBA00023186"/>
    </source>
</evidence>
<feature type="compositionally biased region" description="Basic and acidic residues" evidence="14">
    <location>
        <begin position="264"/>
        <end position="274"/>
    </location>
</feature>
<evidence type="ECO:0000256" key="3">
    <source>
        <dbReference type="ARBA" id="ARBA00022475"/>
    </source>
</evidence>
<keyword evidence="7 12" id="KW-1133">Transmembrane helix</keyword>
<dbReference type="PANTHER" id="PTHR12428:SF65">
    <property type="entry name" value="CYTOCHROME C OXIDASE ASSEMBLY PROTEIN COX18, MITOCHONDRIAL"/>
    <property type="match status" value="1"/>
</dbReference>
<feature type="compositionally biased region" description="Basic residues" evidence="14">
    <location>
        <begin position="275"/>
        <end position="292"/>
    </location>
</feature>
<evidence type="ECO:0000256" key="8">
    <source>
        <dbReference type="ARBA" id="ARBA00023136"/>
    </source>
</evidence>
<organism evidence="16 17">
    <name type="scientific">Lacicoccus alkaliphilus DSM 16010</name>
    <dbReference type="NCBI Taxonomy" id="1123231"/>
    <lineage>
        <taxon>Bacteria</taxon>
        <taxon>Bacillati</taxon>
        <taxon>Bacillota</taxon>
        <taxon>Bacilli</taxon>
        <taxon>Bacillales</taxon>
        <taxon>Salinicoccaceae</taxon>
        <taxon>Lacicoccus</taxon>
    </lineage>
</organism>
<feature type="transmembrane region" description="Helical" evidence="12">
    <location>
        <begin position="173"/>
        <end position="192"/>
    </location>
</feature>
<dbReference type="InterPro" id="IPR047196">
    <property type="entry name" value="YidC_ALB_C"/>
</dbReference>
<dbReference type="RefSeq" id="WP_072710928.1">
    <property type="nucleotide sequence ID" value="NZ_FRCF01000017.1"/>
</dbReference>
<keyword evidence="5 12" id="KW-0732">Signal</keyword>
<evidence type="ECO:0000256" key="4">
    <source>
        <dbReference type="ARBA" id="ARBA00022692"/>
    </source>
</evidence>
<keyword evidence="4 12" id="KW-0812">Transmembrane</keyword>
<dbReference type="GO" id="GO:0005886">
    <property type="term" value="C:plasma membrane"/>
    <property type="evidence" value="ECO:0007669"/>
    <property type="project" value="UniProtKB-SubCell"/>
</dbReference>
<dbReference type="GO" id="GO:0051205">
    <property type="term" value="P:protein insertion into membrane"/>
    <property type="evidence" value="ECO:0007669"/>
    <property type="project" value="TreeGrafter"/>
</dbReference>
<protein>
    <recommendedName>
        <fullName evidence="12">Membrane protein insertase YidC</fullName>
    </recommendedName>
    <alternativeName>
        <fullName evidence="12">Foldase YidC</fullName>
    </alternativeName>
    <alternativeName>
        <fullName evidence="12">Membrane integrase YidC</fullName>
    </alternativeName>
    <alternativeName>
        <fullName evidence="12">Membrane protein YidC</fullName>
    </alternativeName>
</protein>
<evidence type="ECO:0000313" key="17">
    <source>
        <dbReference type="Proteomes" id="UP000184206"/>
    </source>
</evidence>
<evidence type="ECO:0000256" key="1">
    <source>
        <dbReference type="ARBA" id="ARBA00004651"/>
    </source>
</evidence>
<dbReference type="GO" id="GO:0032977">
    <property type="term" value="F:membrane insertase activity"/>
    <property type="evidence" value="ECO:0007669"/>
    <property type="project" value="InterPro"/>
</dbReference>
<dbReference type="NCBIfam" id="TIGR03592">
    <property type="entry name" value="yidC_oxa1_cterm"/>
    <property type="match status" value="1"/>
</dbReference>
<evidence type="ECO:0000256" key="9">
    <source>
        <dbReference type="ARBA" id="ARBA00023139"/>
    </source>
</evidence>
<feature type="transmembrane region" description="Helical" evidence="12">
    <location>
        <begin position="204"/>
        <end position="222"/>
    </location>
</feature>
<evidence type="ECO:0000256" key="6">
    <source>
        <dbReference type="ARBA" id="ARBA00022927"/>
    </source>
</evidence>
<dbReference type="Proteomes" id="UP000184206">
    <property type="component" value="Unassembled WGS sequence"/>
</dbReference>
<dbReference type="InterPro" id="IPR001708">
    <property type="entry name" value="YidC/ALB3/OXA1/COX18"/>
</dbReference>
<dbReference type="PROSITE" id="PS51257">
    <property type="entry name" value="PROKAR_LIPOPROTEIN"/>
    <property type="match status" value="1"/>
</dbReference>
<dbReference type="PRINTS" id="PR00701">
    <property type="entry name" value="60KDINNERMP"/>
</dbReference>
<keyword evidence="2 12" id="KW-0813">Transport</keyword>
<name>A0A1M7KFZ2_9BACL</name>
<dbReference type="Pfam" id="PF02096">
    <property type="entry name" value="60KD_IMP"/>
    <property type="match status" value="1"/>
</dbReference>
<keyword evidence="6 12" id="KW-0653">Protein transport</keyword>
<feature type="coiled-coil region" evidence="13">
    <location>
        <begin position="95"/>
        <end position="124"/>
    </location>
</feature>
<keyword evidence="3 12" id="KW-1003">Cell membrane</keyword>
<dbReference type="GO" id="GO:0015031">
    <property type="term" value="P:protein transport"/>
    <property type="evidence" value="ECO:0007669"/>
    <property type="project" value="UniProtKB-KW"/>
</dbReference>
<gene>
    <name evidence="12" type="primary">yidC</name>
    <name evidence="16" type="ORF">SAMN02745189_02534</name>
</gene>
<evidence type="ECO:0000256" key="2">
    <source>
        <dbReference type="ARBA" id="ARBA00022448"/>
    </source>
</evidence>
<comment type="subcellular location">
    <subcellularLocation>
        <location evidence="1 12">Cell membrane</location>
        <topology evidence="1 12">Multi-pass membrane protein</topology>
    </subcellularLocation>
</comment>
<feature type="transmembrane region" description="Helical" evidence="12">
    <location>
        <begin position="133"/>
        <end position="153"/>
    </location>
</feature>
<keyword evidence="17" id="KW-1185">Reference proteome</keyword>
<comment type="function">
    <text evidence="12">Required for the insertion and/or proper folding and/or complex formation of integral membrane proteins into the membrane. Involved in integration of membrane proteins that insert both dependently and independently of the Sec translocase complex, as well as at least some lipoproteins.</text>
</comment>
<dbReference type="STRING" id="1123231.SAMN02745189_02534"/>
<dbReference type="InterPro" id="IPR023060">
    <property type="entry name" value="YidC/YidC1/YidC2_Firmicutes"/>
</dbReference>
<proteinExistence type="inferred from homology"/>
<dbReference type="EMBL" id="FRCF01000017">
    <property type="protein sequence ID" value="SHM64231.1"/>
    <property type="molecule type" value="Genomic_DNA"/>
</dbReference>
<evidence type="ECO:0000256" key="7">
    <source>
        <dbReference type="ARBA" id="ARBA00022989"/>
    </source>
</evidence>
<keyword evidence="8 12" id="KW-0472">Membrane</keyword>
<sequence>MNKKWLLAGMMGLVLLLAGCDYSQEENRDGFFFNTFVQPMDTFLHFLGDNLGNNYGLAIIVITLIVRLVIFPFMMNTYKNQMMMREKMKIVKPEMEEIQKRVKVATTQEEKMEAQQEMMGLYKKHGINPLNMGCLPILLQMPVVMALYFALRFPSEGGITEYPDFLWMNLTEMNILMTIIAGLVYLVQAWVSMQFVSEEQRKQMRLFMYISPLMIVWISLISPSALPLYWAVGGIFLIFQTWAGNTFWKKKVNEEMAPIIEAHEREQAEKERRMKNAKLMPKNKKKRKVKKK</sequence>
<feature type="transmembrane region" description="Helical" evidence="12">
    <location>
        <begin position="228"/>
        <end position="248"/>
    </location>
</feature>
<reference evidence="16 17" key="1">
    <citation type="submission" date="2016-11" db="EMBL/GenBank/DDBJ databases">
        <authorList>
            <person name="Jaros S."/>
            <person name="Januszkiewicz K."/>
            <person name="Wedrychowicz H."/>
        </authorList>
    </citation>
    <scope>NUCLEOTIDE SEQUENCE [LARGE SCALE GENOMIC DNA]</scope>
    <source>
        <strain evidence="16 17">DSM 16010</strain>
    </source>
</reference>
<evidence type="ECO:0000313" key="16">
    <source>
        <dbReference type="EMBL" id="SHM64231.1"/>
    </source>
</evidence>
<dbReference type="OrthoDB" id="9780552at2"/>
<evidence type="ECO:0000256" key="14">
    <source>
        <dbReference type="SAM" id="MobiDB-lite"/>
    </source>
</evidence>
<accession>A0A1M7KFZ2</accession>
<dbReference type="HAMAP" id="MF_01811">
    <property type="entry name" value="YidC_type2"/>
    <property type="match status" value="1"/>
</dbReference>
<keyword evidence="11 12" id="KW-0449">Lipoprotein</keyword>
<evidence type="ECO:0000256" key="5">
    <source>
        <dbReference type="ARBA" id="ARBA00022729"/>
    </source>
</evidence>
<evidence type="ECO:0000256" key="12">
    <source>
        <dbReference type="HAMAP-Rule" id="MF_01811"/>
    </source>
</evidence>
<dbReference type="PANTHER" id="PTHR12428">
    <property type="entry name" value="OXA1"/>
    <property type="match status" value="1"/>
</dbReference>
<dbReference type="InterPro" id="IPR028055">
    <property type="entry name" value="YidC/Oxa/ALB_C"/>
</dbReference>
<keyword evidence="9" id="KW-0564">Palmitate</keyword>
<feature type="region of interest" description="Disordered" evidence="14">
    <location>
        <begin position="264"/>
        <end position="292"/>
    </location>
</feature>
<evidence type="ECO:0000256" key="13">
    <source>
        <dbReference type="SAM" id="Coils"/>
    </source>
</evidence>
<evidence type="ECO:0000256" key="11">
    <source>
        <dbReference type="ARBA" id="ARBA00023288"/>
    </source>
</evidence>
<keyword evidence="10 12" id="KW-0143">Chaperone</keyword>
<dbReference type="CDD" id="cd20070">
    <property type="entry name" value="5TM_YidC_Alb3"/>
    <property type="match status" value="1"/>
</dbReference>
<feature type="domain" description="Membrane insertase YidC/Oxa/ALB C-terminal" evidence="15">
    <location>
        <begin position="55"/>
        <end position="243"/>
    </location>
</feature>